<dbReference type="PRINTS" id="PR00038">
    <property type="entry name" value="HTHLUXR"/>
</dbReference>
<dbReference type="InterPro" id="IPR001789">
    <property type="entry name" value="Sig_transdc_resp-reg_receiver"/>
</dbReference>
<dbReference type="EMBL" id="BAAAHQ010000023">
    <property type="protein sequence ID" value="GAA0937324.1"/>
    <property type="molecule type" value="Genomic_DNA"/>
</dbReference>
<dbReference type="InterPro" id="IPR000792">
    <property type="entry name" value="Tscrpt_reg_LuxR_C"/>
</dbReference>
<evidence type="ECO:0000259" key="7">
    <source>
        <dbReference type="PROSITE" id="PS50110"/>
    </source>
</evidence>
<dbReference type="Gene3D" id="3.40.50.2300">
    <property type="match status" value="1"/>
</dbReference>
<feature type="domain" description="HTH luxR-type" evidence="6">
    <location>
        <begin position="175"/>
        <end position="240"/>
    </location>
</feature>
<dbReference type="SMART" id="SM00421">
    <property type="entry name" value="HTH_LUXR"/>
    <property type="match status" value="1"/>
</dbReference>
<dbReference type="InterPro" id="IPR058245">
    <property type="entry name" value="NreC/VraR/RcsB-like_REC"/>
</dbReference>
<dbReference type="InterPro" id="IPR011006">
    <property type="entry name" value="CheY-like_superfamily"/>
</dbReference>
<dbReference type="SMART" id="SM00448">
    <property type="entry name" value="REC"/>
    <property type="match status" value="1"/>
</dbReference>
<evidence type="ECO:0000313" key="8">
    <source>
        <dbReference type="EMBL" id="GAA0937324.1"/>
    </source>
</evidence>
<evidence type="ECO:0000259" key="6">
    <source>
        <dbReference type="PROSITE" id="PS50043"/>
    </source>
</evidence>
<organism evidence="8 9">
    <name type="scientific">Nonomuraea longicatena</name>
    <dbReference type="NCBI Taxonomy" id="83682"/>
    <lineage>
        <taxon>Bacteria</taxon>
        <taxon>Bacillati</taxon>
        <taxon>Actinomycetota</taxon>
        <taxon>Actinomycetes</taxon>
        <taxon>Streptosporangiales</taxon>
        <taxon>Streptosporangiaceae</taxon>
        <taxon>Nonomuraea</taxon>
    </lineage>
</organism>
<evidence type="ECO:0000256" key="5">
    <source>
        <dbReference type="PROSITE-ProRule" id="PRU00169"/>
    </source>
</evidence>
<keyword evidence="9" id="KW-1185">Reference proteome</keyword>
<proteinExistence type="predicted"/>
<keyword evidence="4" id="KW-0804">Transcription</keyword>
<name>A0ABP4AJE4_9ACTN</name>
<comment type="caution">
    <text evidence="8">The sequence shown here is derived from an EMBL/GenBank/DDBJ whole genome shotgun (WGS) entry which is preliminary data.</text>
</comment>
<accession>A0ABP4AJE4</accession>
<dbReference type="PROSITE" id="PS50110">
    <property type="entry name" value="RESPONSE_REGULATORY"/>
    <property type="match status" value="1"/>
</dbReference>
<evidence type="ECO:0000256" key="1">
    <source>
        <dbReference type="ARBA" id="ARBA00022553"/>
    </source>
</evidence>
<dbReference type="PROSITE" id="PS50043">
    <property type="entry name" value="HTH_LUXR_2"/>
    <property type="match status" value="1"/>
</dbReference>
<feature type="modified residue" description="4-aspartylphosphate" evidence="5">
    <location>
        <position position="87"/>
    </location>
</feature>
<sequence length="245" mass="26833">MRAFPESRGGLFVMMYASQNREFEPDPRVTGDLLIRVLVADDQALLRGSFRLLIDSEDDLTVVAEAANGREAVALADRHSPDVVLMDVRMPEMDGITATRQISANTRVLILTTFDLDEYVYSALRAGASGFLLKDAPPDDLLRAIRVVASGETLLAPSVTTRLIAEFVRQPAKQVLRGLDTLTDREREVLTLIAHGLSNAELSVRLQVSPGTVKTHIGHLLAKLRARDRAQLVIAAYEAHLVTPG</sequence>
<keyword evidence="3" id="KW-0238">DNA-binding</keyword>
<feature type="domain" description="Response regulatory" evidence="7">
    <location>
        <begin position="36"/>
        <end position="149"/>
    </location>
</feature>
<reference evidence="9" key="1">
    <citation type="journal article" date="2019" name="Int. J. Syst. Evol. Microbiol.">
        <title>The Global Catalogue of Microorganisms (GCM) 10K type strain sequencing project: providing services to taxonomists for standard genome sequencing and annotation.</title>
        <authorList>
            <consortium name="The Broad Institute Genomics Platform"/>
            <consortium name="The Broad Institute Genome Sequencing Center for Infectious Disease"/>
            <person name="Wu L."/>
            <person name="Ma J."/>
        </authorList>
    </citation>
    <scope>NUCLEOTIDE SEQUENCE [LARGE SCALE GENOMIC DNA]</scope>
    <source>
        <strain evidence="9">JCM 11136</strain>
    </source>
</reference>
<evidence type="ECO:0000256" key="4">
    <source>
        <dbReference type="ARBA" id="ARBA00023163"/>
    </source>
</evidence>
<evidence type="ECO:0000256" key="2">
    <source>
        <dbReference type="ARBA" id="ARBA00023015"/>
    </source>
</evidence>
<protein>
    <submittedName>
        <fullName evidence="8">Response regulator transcription factor</fullName>
    </submittedName>
</protein>
<dbReference type="InterPro" id="IPR039420">
    <property type="entry name" value="WalR-like"/>
</dbReference>
<dbReference type="PANTHER" id="PTHR43214:SF24">
    <property type="entry name" value="TRANSCRIPTIONAL REGULATORY PROTEIN NARL-RELATED"/>
    <property type="match status" value="1"/>
</dbReference>
<dbReference type="PANTHER" id="PTHR43214">
    <property type="entry name" value="TWO-COMPONENT RESPONSE REGULATOR"/>
    <property type="match status" value="1"/>
</dbReference>
<dbReference type="CDD" id="cd17535">
    <property type="entry name" value="REC_NarL-like"/>
    <property type="match status" value="1"/>
</dbReference>
<dbReference type="Pfam" id="PF00072">
    <property type="entry name" value="Response_reg"/>
    <property type="match status" value="1"/>
</dbReference>
<dbReference type="SUPFAM" id="SSF46894">
    <property type="entry name" value="C-terminal effector domain of the bipartite response regulators"/>
    <property type="match status" value="1"/>
</dbReference>
<dbReference type="InterPro" id="IPR016032">
    <property type="entry name" value="Sig_transdc_resp-reg_C-effctor"/>
</dbReference>
<dbReference type="CDD" id="cd06170">
    <property type="entry name" value="LuxR_C_like"/>
    <property type="match status" value="1"/>
</dbReference>
<evidence type="ECO:0000313" key="9">
    <source>
        <dbReference type="Proteomes" id="UP001501578"/>
    </source>
</evidence>
<evidence type="ECO:0000256" key="3">
    <source>
        <dbReference type="ARBA" id="ARBA00023125"/>
    </source>
</evidence>
<dbReference type="Pfam" id="PF00196">
    <property type="entry name" value="GerE"/>
    <property type="match status" value="1"/>
</dbReference>
<dbReference type="Proteomes" id="UP001501578">
    <property type="component" value="Unassembled WGS sequence"/>
</dbReference>
<keyword evidence="2" id="KW-0805">Transcription regulation</keyword>
<dbReference type="SUPFAM" id="SSF52172">
    <property type="entry name" value="CheY-like"/>
    <property type="match status" value="1"/>
</dbReference>
<gene>
    <name evidence="8" type="ORF">GCM10009560_46570</name>
</gene>
<keyword evidence="1 5" id="KW-0597">Phosphoprotein</keyword>